<proteinExistence type="inferred from homology"/>
<dbReference type="CDD" id="cd17928">
    <property type="entry name" value="DEXDc_SecA"/>
    <property type="match status" value="1"/>
</dbReference>
<keyword evidence="5 16" id="KW-1003">Cell membrane</keyword>
<feature type="binding site" evidence="16">
    <location>
        <position position="492"/>
    </location>
    <ligand>
        <name>ATP</name>
        <dbReference type="ChEBI" id="CHEBI:30616"/>
    </ligand>
</feature>
<dbReference type="InterPro" id="IPR004027">
    <property type="entry name" value="SEC_C_motif"/>
</dbReference>
<keyword evidence="7" id="KW-0479">Metal-binding</keyword>
<evidence type="ECO:0000256" key="8">
    <source>
        <dbReference type="ARBA" id="ARBA00022741"/>
    </source>
</evidence>
<feature type="domain" description="Helicase C-terminal" evidence="19">
    <location>
        <begin position="414"/>
        <end position="586"/>
    </location>
</feature>
<evidence type="ECO:0000256" key="12">
    <source>
        <dbReference type="ARBA" id="ARBA00022967"/>
    </source>
</evidence>
<dbReference type="FunFam" id="1.10.3060.10:FF:000002">
    <property type="entry name" value="Preprotein translocase subunit SecA"/>
    <property type="match status" value="1"/>
</dbReference>
<dbReference type="InterPro" id="IPR036670">
    <property type="entry name" value="SecA_X-link_sf"/>
</dbReference>
<dbReference type="GO" id="GO:0005524">
    <property type="term" value="F:ATP binding"/>
    <property type="evidence" value="ECO:0007669"/>
    <property type="project" value="UniProtKB-UniRule"/>
</dbReference>
<dbReference type="Gene3D" id="3.40.50.300">
    <property type="entry name" value="P-loop containing nucleotide triphosphate hydrolases"/>
    <property type="match status" value="3"/>
</dbReference>
<dbReference type="GO" id="GO:0005886">
    <property type="term" value="C:plasma membrane"/>
    <property type="evidence" value="ECO:0007669"/>
    <property type="project" value="UniProtKB-SubCell"/>
</dbReference>
<dbReference type="SUPFAM" id="SSF81767">
    <property type="entry name" value="Pre-protein crosslinking domain of SecA"/>
    <property type="match status" value="1"/>
</dbReference>
<protein>
    <recommendedName>
        <fullName evidence="16 17">Protein translocase subunit SecA</fullName>
        <ecNumber evidence="16">7.4.2.8</ecNumber>
    </recommendedName>
</protein>
<evidence type="ECO:0000256" key="14">
    <source>
        <dbReference type="ARBA" id="ARBA00023136"/>
    </source>
</evidence>
<dbReference type="GO" id="GO:0017038">
    <property type="term" value="P:protein import"/>
    <property type="evidence" value="ECO:0007669"/>
    <property type="project" value="InterPro"/>
</dbReference>
<sequence>MLGILNKVFDQNKRDLKKLSKKAEQIDALASTIDKLTDDQLHDKTAEFKMRLEKGETLDDILVEAFAVVREAAKRVLGLYPYPVQLMGGVSLHEGNISEMKTGEGKTLTATMPVYLNALAGKGVHVVTVNEYLASRDATEMGRLYEFLGLTVGLNLNGLSKEEKQAAYAADITYGTNNELGFDYLRDNMVLYKEQKVQRPLYYAVIDEVDSILIDEARTPLIISGSAQKSAQLYIQANAFVRNLKKEDDYTYDEKTKGVQLTEDGMTKAEKAFGIENLFDISHVAINHHITQALKAHASMHLDVDYVVQDGEIVIVDQFTGRLMKGRRYSDGLHQAIEAKEGLEIQNESMTLATITFQNYFRMYEKLAGMTGTAKTEEEEFRNIYNMYVTVIPTNRPIARDDRADLIYASMDGKFRAVVEDIAERNQKGQPVLVGTVAIETSEIISKYLTKKGIRHDVLNAKNHEREAEIIAHAGEKGSVTIATNMAGRGTDIKLGEGVKEVGGLAVIGTERHESRRIDNQLRGRSGRQGDPGVTQFYLSMEDELMRRFGSDNMKSMMERLGMDDSQPIQSKMVSRAVESAQKRVEGNNFDARKQLLSYDDVLRQQREILYAQRNEVLESENLREIAEKMIQAALQRNVEAFAPAVEDEENWNLDGLLDYVNGNLLNEGDLTVNDLRGKDTEEIFETIYAKVKERYDEKEEILAEDQMREFEKVVVLRAVDSKWIDHIDAMDQLRQGIHLRAYGQIDPLREYQHEGFAMFENMIASIEEDVAKYIMKAEIRNNLQREEVAKGQAVNPKENEGGKVKKKPAVKQMDIGRNDSCICGSGKKYKNCCGKEA</sequence>
<keyword evidence="4 16" id="KW-0813">Transport</keyword>
<dbReference type="SUPFAM" id="SSF81886">
    <property type="entry name" value="Helical scaffold and wing domains of SecA"/>
    <property type="match status" value="1"/>
</dbReference>
<dbReference type="PRINTS" id="PR00906">
    <property type="entry name" value="SECA"/>
</dbReference>
<evidence type="ECO:0000256" key="2">
    <source>
        <dbReference type="ARBA" id="ARBA00004496"/>
    </source>
</evidence>
<dbReference type="HOGENOM" id="CLU_005314_3_0_9"/>
<evidence type="ECO:0000259" key="18">
    <source>
        <dbReference type="PROSITE" id="PS51192"/>
    </source>
</evidence>
<keyword evidence="10 16" id="KW-0067">ATP-binding</keyword>
<comment type="similarity">
    <text evidence="3 16 17">Belongs to the SecA family.</text>
</comment>
<dbReference type="InterPro" id="IPR000185">
    <property type="entry name" value="SecA"/>
</dbReference>
<dbReference type="OrthoDB" id="9805579at2"/>
<evidence type="ECO:0000256" key="4">
    <source>
        <dbReference type="ARBA" id="ARBA00022448"/>
    </source>
</evidence>
<dbReference type="GO" id="GO:0046872">
    <property type="term" value="F:metal ion binding"/>
    <property type="evidence" value="ECO:0007669"/>
    <property type="project" value="UniProtKB-KW"/>
</dbReference>
<evidence type="ECO:0000256" key="7">
    <source>
        <dbReference type="ARBA" id="ARBA00022723"/>
    </source>
</evidence>
<dbReference type="PANTHER" id="PTHR30612">
    <property type="entry name" value="SECA INNER MEMBRANE COMPONENT OF SEC PROTEIN SECRETION SYSTEM"/>
    <property type="match status" value="1"/>
</dbReference>
<feature type="binding site" evidence="16">
    <location>
        <position position="85"/>
    </location>
    <ligand>
        <name>ATP</name>
        <dbReference type="ChEBI" id="CHEBI:30616"/>
    </ligand>
</feature>
<dbReference type="PANTHER" id="PTHR30612:SF0">
    <property type="entry name" value="CHLOROPLAST PROTEIN-TRANSPORTING ATPASE"/>
    <property type="match status" value="1"/>
</dbReference>
<evidence type="ECO:0000259" key="20">
    <source>
        <dbReference type="PROSITE" id="PS51196"/>
    </source>
</evidence>
<dbReference type="GO" id="GO:0043952">
    <property type="term" value="P:protein transport by the Sec complex"/>
    <property type="evidence" value="ECO:0007669"/>
    <property type="project" value="TreeGrafter"/>
</dbReference>
<dbReference type="NCBIfam" id="NF006630">
    <property type="entry name" value="PRK09200.1"/>
    <property type="match status" value="1"/>
</dbReference>
<keyword evidence="22" id="KW-1185">Reference proteome</keyword>
<keyword evidence="8 16" id="KW-0547">Nucleotide-binding</keyword>
<dbReference type="AlphaFoldDB" id="U5LFQ4"/>
<dbReference type="PROSITE" id="PS51196">
    <property type="entry name" value="SECA_MOTOR_DEAD"/>
    <property type="match status" value="1"/>
</dbReference>
<accession>U5LFQ4</accession>
<keyword evidence="9" id="KW-0862">Zinc</keyword>
<comment type="subunit">
    <text evidence="16">Monomer and homodimer. Part of the essential Sec protein translocation apparatus which comprises SecA, SecYEG and auxiliary proteins SecDF. Other proteins may also be involved.</text>
</comment>
<evidence type="ECO:0000313" key="21">
    <source>
        <dbReference type="EMBL" id="AGX06228.1"/>
    </source>
</evidence>
<dbReference type="InterPro" id="IPR011116">
    <property type="entry name" value="SecA_Wing/Scaffold"/>
</dbReference>
<dbReference type="Pfam" id="PF21090">
    <property type="entry name" value="P-loop_SecA"/>
    <property type="match status" value="2"/>
</dbReference>
<evidence type="ECO:0000259" key="19">
    <source>
        <dbReference type="PROSITE" id="PS51194"/>
    </source>
</evidence>
<dbReference type="NCBIfam" id="TIGR00963">
    <property type="entry name" value="secA"/>
    <property type="match status" value="1"/>
</dbReference>
<evidence type="ECO:0000256" key="9">
    <source>
        <dbReference type="ARBA" id="ARBA00022833"/>
    </source>
</evidence>
<comment type="subcellular location">
    <subcellularLocation>
        <location evidence="16">Cell membrane</location>
        <topology evidence="16">Peripheral membrane protein</topology>
        <orientation evidence="16">Cytoplasmic side</orientation>
    </subcellularLocation>
    <subcellularLocation>
        <location evidence="2 16">Cytoplasm</location>
    </subcellularLocation>
    <text evidence="16">Distribution is 50-50.</text>
</comment>
<evidence type="ECO:0000256" key="6">
    <source>
        <dbReference type="ARBA" id="ARBA00022490"/>
    </source>
</evidence>
<dbReference type="InterPro" id="IPR027417">
    <property type="entry name" value="P-loop_NTPase"/>
</dbReference>
<dbReference type="GO" id="GO:0005829">
    <property type="term" value="C:cytosol"/>
    <property type="evidence" value="ECO:0007669"/>
    <property type="project" value="TreeGrafter"/>
</dbReference>
<dbReference type="PROSITE" id="PS01312">
    <property type="entry name" value="SECA"/>
    <property type="match status" value="1"/>
</dbReference>
<dbReference type="NCBIfam" id="NF009538">
    <property type="entry name" value="PRK12904.1"/>
    <property type="match status" value="1"/>
</dbReference>
<dbReference type="Pfam" id="PF07517">
    <property type="entry name" value="SecA_DEAD"/>
    <property type="match status" value="1"/>
</dbReference>
<dbReference type="CDD" id="cd18803">
    <property type="entry name" value="SF2_C_secA"/>
    <property type="match status" value="1"/>
</dbReference>
<evidence type="ECO:0000256" key="16">
    <source>
        <dbReference type="HAMAP-Rule" id="MF_01382"/>
    </source>
</evidence>
<gene>
    <name evidence="16 21" type="primary">secA</name>
    <name evidence="21" type="ORF">N288_21930</name>
</gene>
<dbReference type="GO" id="GO:0008564">
    <property type="term" value="F:protein-exporting ATPase activity"/>
    <property type="evidence" value="ECO:0007669"/>
    <property type="project" value="UniProtKB-EC"/>
</dbReference>
<evidence type="ECO:0000313" key="22">
    <source>
        <dbReference type="Proteomes" id="UP000017805"/>
    </source>
</evidence>
<dbReference type="GO" id="GO:0065002">
    <property type="term" value="P:intracellular protein transmembrane transport"/>
    <property type="evidence" value="ECO:0007669"/>
    <property type="project" value="UniProtKB-UniRule"/>
</dbReference>
<dbReference type="PATRIC" id="fig|1367477.3.peg.4373"/>
<dbReference type="STRING" id="1367477.N288_21930"/>
<dbReference type="InterPro" id="IPR001650">
    <property type="entry name" value="Helicase_C-like"/>
</dbReference>
<dbReference type="InterPro" id="IPR014018">
    <property type="entry name" value="SecA_motor_DEAD"/>
</dbReference>
<dbReference type="InterPro" id="IPR011115">
    <property type="entry name" value="SecA_DEAD"/>
</dbReference>
<evidence type="ECO:0000256" key="1">
    <source>
        <dbReference type="ARBA" id="ARBA00001947"/>
    </source>
</evidence>
<keyword evidence="12 16" id="KW-1278">Translocase</keyword>
<dbReference type="Gene3D" id="3.90.1440.10">
    <property type="entry name" value="SecA, preprotein cross-linking domain"/>
    <property type="match status" value="1"/>
</dbReference>
<evidence type="ECO:0000256" key="15">
    <source>
        <dbReference type="ARBA" id="ARBA00034006"/>
    </source>
</evidence>
<comment type="catalytic activity">
    <reaction evidence="15 16">
        <text>ATP + H2O + cellular proteinSide 1 = ADP + phosphate + cellular proteinSide 2.</text>
        <dbReference type="EC" id="7.4.2.8"/>
    </reaction>
</comment>
<feature type="domain" description="SecA family profile" evidence="20">
    <location>
        <begin position="1"/>
        <end position="570"/>
    </location>
</feature>
<dbReference type="SMART" id="SM00958">
    <property type="entry name" value="SecA_PP_bind"/>
    <property type="match status" value="1"/>
</dbReference>
<organism evidence="21 22">
    <name type="scientific">Bacillus infantis NRRL B-14911</name>
    <dbReference type="NCBI Taxonomy" id="1367477"/>
    <lineage>
        <taxon>Bacteria</taxon>
        <taxon>Bacillati</taxon>
        <taxon>Bacillota</taxon>
        <taxon>Bacilli</taxon>
        <taxon>Bacillales</taxon>
        <taxon>Bacillaceae</taxon>
        <taxon>Bacillus</taxon>
    </lineage>
</organism>
<keyword evidence="11 16" id="KW-0653">Protein transport</keyword>
<dbReference type="InterPro" id="IPR014001">
    <property type="entry name" value="Helicase_ATP-bd"/>
</dbReference>
<comment type="cofactor">
    <cofactor evidence="1">
        <name>Zn(2+)</name>
        <dbReference type="ChEBI" id="CHEBI:29105"/>
    </cofactor>
</comment>
<feature type="binding site" evidence="16">
    <location>
        <begin position="103"/>
        <end position="107"/>
    </location>
    <ligand>
        <name>ATP</name>
        <dbReference type="ChEBI" id="CHEBI:30616"/>
    </ligand>
</feature>
<evidence type="ECO:0000256" key="11">
    <source>
        <dbReference type="ARBA" id="ARBA00022927"/>
    </source>
</evidence>
<dbReference type="SUPFAM" id="SSF52540">
    <property type="entry name" value="P-loop containing nucleoside triphosphate hydrolases"/>
    <property type="match status" value="2"/>
</dbReference>
<evidence type="ECO:0000256" key="5">
    <source>
        <dbReference type="ARBA" id="ARBA00022475"/>
    </source>
</evidence>
<dbReference type="PROSITE" id="PS51192">
    <property type="entry name" value="HELICASE_ATP_BIND_1"/>
    <property type="match status" value="1"/>
</dbReference>
<dbReference type="Pfam" id="PF01043">
    <property type="entry name" value="SecA_PP_bind"/>
    <property type="match status" value="1"/>
</dbReference>
<dbReference type="Proteomes" id="UP000017805">
    <property type="component" value="Chromosome"/>
</dbReference>
<dbReference type="InterPro" id="IPR036266">
    <property type="entry name" value="SecA_Wing/Scaffold_sf"/>
</dbReference>
<keyword evidence="14 16" id="KW-0472">Membrane</keyword>
<reference evidence="21 22" key="1">
    <citation type="submission" date="2013-07" db="EMBL/GenBank/DDBJ databases">
        <title>Complete genome sequence of Bacillus infantis NRRL B-14911 that has potential to induce cardiac disease by antigenic mimicry.</title>
        <authorList>
            <person name="Massilamany C."/>
            <person name="Smith T.P.L."/>
            <person name="Loy J.D."/>
            <person name="Barletta R."/>
            <person name="Reddy J."/>
        </authorList>
    </citation>
    <scope>NUCLEOTIDE SEQUENCE [LARGE SCALE GENOMIC DNA]</scope>
    <source>
        <strain evidence="21 22">NRRL B-14911</strain>
    </source>
</reference>
<evidence type="ECO:0000256" key="10">
    <source>
        <dbReference type="ARBA" id="ARBA00022840"/>
    </source>
</evidence>
<evidence type="ECO:0000256" key="3">
    <source>
        <dbReference type="ARBA" id="ARBA00007650"/>
    </source>
</evidence>
<name>U5LFQ4_9BACI</name>
<dbReference type="SMART" id="SM00957">
    <property type="entry name" value="SecA_DEAD"/>
    <property type="match status" value="1"/>
</dbReference>
<dbReference type="KEGG" id="bif:N288_21930"/>
<dbReference type="EMBL" id="CP006643">
    <property type="protein sequence ID" value="AGX06228.1"/>
    <property type="molecule type" value="Genomic_DNA"/>
</dbReference>
<dbReference type="EC" id="7.4.2.8" evidence="16"/>
<evidence type="ECO:0000256" key="13">
    <source>
        <dbReference type="ARBA" id="ARBA00023010"/>
    </source>
</evidence>
<dbReference type="FunFam" id="3.40.50.300:FF:000694">
    <property type="entry name" value="Preprotein translocase subunit SecA"/>
    <property type="match status" value="1"/>
</dbReference>
<dbReference type="Pfam" id="PF07516">
    <property type="entry name" value="SecA_SW"/>
    <property type="match status" value="1"/>
</dbReference>
<dbReference type="InterPro" id="IPR044722">
    <property type="entry name" value="SecA_SF2_C"/>
</dbReference>
<dbReference type="GO" id="GO:0031522">
    <property type="term" value="C:cell envelope Sec protein transport complex"/>
    <property type="evidence" value="ECO:0007669"/>
    <property type="project" value="TreeGrafter"/>
</dbReference>
<dbReference type="GO" id="GO:0006605">
    <property type="term" value="P:protein targeting"/>
    <property type="evidence" value="ECO:0007669"/>
    <property type="project" value="UniProtKB-UniRule"/>
</dbReference>
<keyword evidence="6 16" id="KW-0963">Cytoplasm</keyword>
<dbReference type="InterPro" id="IPR011130">
    <property type="entry name" value="SecA_preprotein_X-link_dom"/>
</dbReference>
<feature type="domain" description="Helicase ATP-binding" evidence="18">
    <location>
        <begin position="87"/>
        <end position="245"/>
    </location>
</feature>
<dbReference type="InterPro" id="IPR020937">
    <property type="entry name" value="SecA_CS"/>
</dbReference>
<dbReference type="PROSITE" id="PS51194">
    <property type="entry name" value="HELICASE_CTER"/>
    <property type="match status" value="1"/>
</dbReference>
<comment type="function">
    <text evidence="16">Part of the Sec protein translocase complex. Interacts with the SecYEG preprotein conducting channel. Has a central role in coupling the hydrolysis of ATP to the transfer of proteins into and across the cell membrane, serving as an ATP-driven molecular motor driving the stepwise translocation of polypeptide chains across the membrane.</text>
</comment>
<dbReference type="Pfam" id="PF02810">
    <property type="entry name" value="SEC-C"/>
    <property type="match status" value="1"/>
</dbReference>
<dbReference type="FunFam" id="3.90.1440.10:FF:000001">
    <property type="entry name" value="Preprotein translocase subunit SecA"/>
    <property type="match status" value="1"/>
</dbReference>
<keyword evidence="13 16" id="KW-0811">Translocation</keyword>
<evidence type="ECO:0000256" key="17">
    <source>
        <dbReference type="RuleBase" id="RU003874"/>
    </source>
</evidence>
<dbReference type="Gene3D" id="1.10.3060.10">
    <property type="entry name" value="Helical scaffold and wing domains of SecA"/>
    <property type="match status" value="1"/>
</dbReference>
<dbReference type="HAMAP" id="MF_01382">
    <property type="entry name" value="SecA"/>
    <property type="match status" value="1"/>
</dbReference>
<dbReference type="RefSeq" id="WP_009793006.1">
    <property type="nucleotide sequence ID" value="NC_022524.1"/>
</dbReference>